<dbReference type="RefSeq" id="WP_345493893.1">
    <property type="nucleotide sequence ID" value="NZ_BAABJM010000001.1"/>
</dbReference>
<evidence type="ECO:0000259" key="12">
    <source>
        <dbReference type="Pfam" id="PF00912"/>
    </source>
</evidence>
<keyword evidence="10" id="KW-1133">Transmembrane helix</keyword>
<feature type="compositionally biased region" description="Pro residues" evidence="9">
    <location>
        <begin position="833"/>
        <end position="844"/>
    </location>
</feature>
<feature type="region of interest" description="Disordered" evidence="9">
    <location>
        <begin position="1"/>
        <end position="81"/>
    </location>
</feature>
<gene>
    <name evidence="13" type="ORF">GCM10023318_10710</name>
</gene>
<keyword evidence="10" id="KW-0472">Membrane</keyword>
<proteinExistence type="predicted"/>
<dbReference type="InterPro" id="IPR050396">
    <property type="entry name" value="Glycosyltr_51/Transpeptidase"/>
</dbReference>
<evidence type="ECO:0000256" key="10">
    <source>
        <dbReference type="SAM" id="Phobius"/>
    </source>
</evidence>
<evidence type="ECO:0000256" key="3">
    <source>
        <dbReference type="ARBA" id="ARBA00022676"/>
    </source>
</evidence>
<evidence type="ECO:0008006" key="15">
    <source>
        <dbReference type="Google" id="ProtNLM"/>
    </source>
</evidence>
<reference evidence="14" key="1">
    <citation type="journal article" date="2019" name="Int. J. Syst. Evol. Microbiol.">
        <title>The Global Catalogue of Microorganisms (GCM) 10K type strain sequencing project: providing services to taxonomists for standard genome sequencing and annotation.</title>
        <authorList>
            <consortium name="The Broad Institute Genomics Platform"/>
            <consortium name="The Broad Institute Genome Sequencing Center for Infectious Disease"/>
            <person name="Wu L."/>
            <person name="Ma J."/>
        </authorList>
    </citation>
    <scope>NUCLEOTIDE SEQUENCE [LARGE SCALE GENOMIC DNA]</scope>
    <source>
        <strain evidence="14">JCM 18298</strain>
    </source>
</reference>
<dbReference type="InterPro" id="IPR001460">
    <property type="entry name" value="PCN-bd_Tpept"/>
</dbReference>
<evidence type="ECO:0000256" key="8">
    <source>
        <dbReference type="ARBA" id="ARBA00049902"/>
    </source>
</evidence>
<sequence length="859" mass="91189">MIVGSLGKRQHSGQGGTGNARGPGAVPYSTIAGWTDPKSGLRDPRSSVRARNRPSPNPYRNGPSRRHGPLGGPYPARPPRTRGQRLRRLLLALFTIFGVIPALLLVLAYWSAEIPDPSAVNTNQIASIVAADGQTLIAKVIPPEGNRTPVPLTKVPKSVRDAVITAEDRNFYSNPGYSTSGFLRAGRDNLLGNDDAGGGSTITQQYVKNAFLGSERTVTRKMRELVIAAKMARQWSKDDILAAYLNTIYYGRGAYGISAAATAYFRKPVDQLTLAEGAMIASLIRTPSLLDPETHLEDLKARWHYVLDAMVEEGMLSPGDRDATQFPGYIPISEIPEADVARGPEGLIRTQVLQELRAAGISDQDINTRALQITTTIDPGDQQAVIDTVNNRLDGQPPELRAAVVSIDPRSGAVRAYYGGADGMGYDFAQAPLQTGSAFKPFAVIAAQLQGIPLSRVYDSSPVQDYGNTVTNVNNESCGACSVSEALKRSLNTNFYRLTQSMADGPQAIADAAHAAGIPEYIPGVEGKTLTENGEPPYNGIVLGQYLVRPIDMASAYATIDAYGVYHQPHFVQRVVTGSGEVLLDRGEDEVGDQLPPAEQRIPRAVADQTIKAMGPIAGYSNGHSLAGGRPSGAKTGTTQLGDSQLNKDAWMVGFTPSLSTAVWIGTEQSQPIHTAGGGMIYGSGLPSEIWQQSMDAELDGTPVEQFVPPTEPPADPPKLNQGGGQAGQSGGPYDILNPPPKPDQPQQNAPPPNPPAEQNPPPPPAPSSGPFDILNPPPPQDTAQPAPLNEQTPYSPPPPPPENTAPQPEYTAPEPANPAPRTEGAPREPQLGAPPPPQGPPAPREIEILPGVRIPIPG</sequence>
<evidence type="ECO:0000256" key="1">
    <source>
        <dbReference type="ARBA" id="ARBA00022645"/>
    </source>
</evidence>
<comment type="catalytic activity">
    <reaction evidence="8">
        <text>[GlcNAc-(1-&gt;4)-Mur2Ac(oyl-L-Ala-gamma-D-Glu-L-Lys-D-Ala-D-Ala)](n)-di-trans,octa-cis-undecaprenyl diphosphate + beta-D-GlcNAc-(1-&gt;4)-Mur2Ac(oyl-L-Ala-gamma-D-Glu-L-Lys-D-Ala-D-Ala)-di-trans,octa-cis-undecaprenyl diphosphate = [GlcNAc-(1-&gt;4)-Mur2Ac(oyl-L-Ala-gamma-D-Glu-L-Lys-D-Ala-D-Ala)](n+1)-di-trans,octa-cis-undecaprenyl diphosphate + di-trans,octa-cis-undecaprenyl diphosphate + H(+)</text>
        <dbReference type="Rhea" id="RHEA:23708"/>
        <dbReference type="Rhea" id="RHEA-COMP:9602"/>
        <dbReference type="Rhea" id="RHEA-COMP:9603"/>
        <dbReference type="ChEBI" id="CHEBI:15378"/>
        <dbReference type="ChEBI" id="CHEBI:58405"/>
        <dbReference type="ChEBI" id="CHEBI:60033"/>
        <dbReference type="ChEBI" id="CHEBI:78435"/>
        <dbReference type="EC" id="2.4.99.28"/>
    </reaction>
</comment>
<feature type="compositionally biased region" description="Gly residues" evidence="9">
    <location>
        <begin position="722"/>
        <end position="731"/>
    </location>
</feature>
<keyword evidence="14" id="KW-1185">Reference proteome</keyword>
<evidence type="ECO:0000256" key="5">
    <source>
        <dbReference type="ARBA" id="ARBA00022801"/>
    </source>
</evidence>
<feature type="domain" description="Penicillin-binding protein transpeptidase" evidence="11">
    <location>
        <begin position="403"/>
        <end position="665"/>
    </location>
</feature>
<keyword evidence="10" id="KW-0812">Transmembrane</keyword>
<dbReference type="InterPro" id="IPR001264">
    <property type="entry name" value="Glyco_trans_51"/>
</dbReference>
<evidence type="ECO:0000256" key="6">
    <source>
        <dbReference type="ARBA" id="ARBA00023268"/>
    </source>
</evidence>
<evidence type="ECO:0000259" key="11">
    <source>
        <dbReference type="Pfam" id="PF00905"/>
    </source>
</evidence>
<evidence type="ECO:0000256" key="2">
    <source>
        <dbReference type="ARBA" id="ARBA00022670"/>
    </source>
</evidence>
<feature type="domain" description="Glycosyl transferase family 51" evidence="12">
    <location>
        <begin position="139"/>
        <end position="310"/>
    </location>
</feature>
<dbReference type="PRINTS" id="PR01217">
    <property type="entry name" value="PRICHEXTENSN"/>
</dbReference>
<dbReference type="Gene3D" id="3.40.710.10">
    <property type="entry name" value="DD-peptidase/beta-lactamase superfamily"/>
    <property type="match status" value="1"/>
</dbReference>
<dbReference type="PANTHER" id="PTHR32282">
    <property type="entry name" value="BINDING PROTEIN TRANSPEPTIDASE, PUTATIVE-RELATED"/>
    <property type="match status" value="1"/>
</dbReference>
<evidence type="ECO:0000313" key="14">
    <source>
        <dbReference type="Proteomes" id="UP001500603"/>
    </source>
</evidence>
<dbReference type="SUPFAM" id="SSF56601">
    <property type="entry name" value="beta-lactamase/transpeptidase-like"/>
    <property type="match status" value="1"/>
</dbReference>
<dbReference type="EMBL" id="BAABJM010000001">
    <property type="protein sequence ID" value="GAA5045871.1"/>
    <property type="molecule type" value="Genomic_DNA"/>
</dbReference>
<dbReference type="Pfam" id="PF00912">
    <property type="entry name" value="Transgly"/>
    <property type="match status" value="1"/>
</dbReference>
<feature type="compositionally biased region" description="Pro residues" evidence="9">
    <location>
        <begin position="795"/>
        <end position="804"/>
    </location>
</feature>
<keyword evidence="6" id="KW-0511">Multifunctional enzyme</keyword>
<dbReference type="InterPro" id="IPR023346">
    <property type="entry name" value="Lysozyme-like_dom_sf"/>
</dbReference>
<dbReference type="InterPro" id="IPR012338">
    <property type="entry name" value="Beta-lactam/transpept-like"/>
</dbReference>
<keyword evidence="1" id="KW-0121">Carboxypeptidase</keyword>
<comment type="caution">
    <text evidence="13">The sequence shown here is derived from an EMBL/GenBank/DDBJ whole genome shotgun (WGS) entry which is preliminary data.</text>
</comment>
<evidence type="ECO:0000256" key="4">
    <source>
        <dbReference type="ARBA" id="ARBA00022679"/>
    </source>
</evidence>
<comment type="catalytic activity">
    <reaction evidence="7">
        <text>Preferential cleavage: (Ac)2-L-Lys-D-Ala-|-D-Ala. Also transpeptidation of peptidyl-alanyl moieties that are N-acyl substituents of D-alanine.</text>
        <dbReference type="EC" id="3.4.16.4"/>
    </reaction>
</comment>
<keyword evidence="4" id="KW-0808">Transferase</keyword>
<keyword evidence="2" id="KW-0645">Protease</keyword>
<feature type="compositionally biased region" description="Low complexity" evidence="9">
    <location>
        <begin position="782"/>
        <end position="794"/>
    </location>
</feature>
<name>A0ABP9JZ89_9NOCA</name>
<organism evidence="13 14">
    <name type="scientific">Nocardia callitridis</name>
    <dbReference type="NCBI Taxonomy" id="648753"/>
    <lineage>
        <taxon>Bacteria</taxon>
        <taxon>Bacillati</taxon>
        <taxon>Actinomycetota</taxon>
        <taxon>Actinomycetes</taxon>
        <taxon>Mycobacteriales</taxon>
        <taxon>Nocardiaceae</taxon>
        <taxon>Nocardia</taxon>
    </lineage>
</organism>
<protein>
    <recommendedName>
        <fullName evidence="15">Penicillin-insensitive transglycosylase</fullName>
    </recommendedName>
</protein>
<feature type="transmembrane region" description="Helical" evidence="10">
    <location>
        <begin position="89"/>
        <end position="110"/>
    </location>
</feature>
<dbReference type="Gene3D" id="1.10.3810.10">
    <property type="entry name" value="Biosynthetic peptidoglycan transglycosylase-like"/>
    <property type="match status" value="1"/>
</dbReference>
<evidence type="ECO:0000256" key="7">
    <source>
        <dbReference type="ARBA" id="ARBA00034000"/>
    </source>
</evidence>
<keyword evidence="5" id="KW-0378">Hydrolase</keyword>
<dbReference type="Proteomes" id="UP001500603">
    <property type="component" value="Unassembled WGS sequence"/>
</dbReference>
<dbReference type="Pfam" id="PF00905">
    <property type="entry name" value="Transpeptidase"/>
    <property type="match status" value="1"/>
</dbReference>
<dbReference type="PANTHER" id="PTHR32282:SF34">
    <property type="entry name" value="PENICILLIN-BINDING PROTEIN 1A"/>
    <property type="match status" value="1"/>
</dbReference>
<dbReference type="InterPro" id="IPR036950">
    <property type="entry name" value="PBP_transglycosylase"/>
</dbReference>
<keyword evidence="3" id="KW-0328">Glycosyltransferase</keyword>
<feature type="compositionally biased region" description="Pro residues" evidence="9">
    <location>
        <begin position="738"/>
        <end position="768"/>
    </location>
</feature>
<accession>A0ABP9JZ89</accession>
<feature type="region of interest" description="Disordered" evidence="9">
    <location>
        <begin position="703"/>
        <end position="859"/>
    </location>
</feature>
<evidence type="ECO:0000256" key="9">
    <source>
        <dbReference type="SAM" id="MobiDB-lite"/>
    </source>
</evidence>
<evidence type="ECO:0000313" key="13">
    <source>
        <dbReference type="EMBL" id="GAA5045871.1"/>
    </source>
</evidence>
<dbReference type="SUPFAM" id="SSF53955">
    <property type="entry name" value="Lysozyme-like"/>
    <property type="match status" value="1"/>
</dbReference>